<gene>
    <name evidence="1" type="ORF">GCM10011332_23240</name>
</gene>
<reference evidence="1" key="1">
    <citation type="journal article" date="2014" name="Int. J. Syst. Evol. Microbiol.">
        <title>Complete genome sequence of Corynebacterium casei LMG S-19264T (=DSM 44701T), isolated from a smear-ripened cheese.</title>
        <authorList>
            <consortium name="US DOE Joint Genome Institute (JGI-PGF)"/>
            <person name="Walter F."/>
            <person name="Albersmeier A."/>
            <person name="Kalinowski J."/>
            <person name="Ruckert C."/>
        </authorList>
    </citation>
    <scope>NUCLEOTIDE SEQUENCE</scope>
    <source>
        <strain evidence="1">CGMCC 1.15254</strain>
    </source>
</reference>
<keyword evidence="2" id="KW-1185">Reference proteome</keyword>
<dbReference type="Pfam" id="PF05014">
    <property type="entry name" value="Nuc_deoxyrib_tr"/>
    <property type="match status" value="1"/>
</dbReference>
<evidence type="ECO:0000313" key="1">
    <source>
        <dbReference type="EMBL" id="GGF68432.1"/>
    </source>
</evidence>
<protein>
    <submittedName>
        <fullName evidence="1">Nucleoside 2-deoxyribosyltransferase</fullName>
    </submittedName>
</protein>
<evidence type="ECO:0000313" key="2">
    <source>
        <dbReference type="Proteomes" id="UP000632498"/>
    </source>
</evidence>
<dbReference type="Gene3D" id="3.40.50.450">
    <property type="match status" value="1"/>
</dbReference>
<dbReference type="InterPro" id="IPR007710">
    <property type="entry name" value="Nucleoside_deoxyribTrfase"/>
</dbReference>
<dbReference type="PANTHER" id="PTHR15364:SF0">
    <property type="entry name" value="2'-DEOXYNUCLEOSIDE 5'-PHOSPHATE N-HYDROLASE 1"/>
    <property type="match status" value="1"/>
</dbReference>
<dbReference type="SUPFAM" id="SSF52309">
    <property type="entry name" value="N-(deoxy)ribosyltransferase-like"/>
    <property type="match status" value="1"/>
</dbReference>
<proteinExistence type="predicted"/>
<dbReference type="EMBL" id="BMHV01000016">
    <property type="protein sequence ID" value="GGF68432.1"/>
    <property type="molecule type" value="Genomic_DNA"/>
</dbReference>
<dbReference type="RefSeq" id="WP_188665257.1">
    <property type="nucleotide sequence ID" value="NZ_BMHV01000016.1"/>
</dbReference>
<comment type="caution">
    <text evidence="1">The sequence shown here is derived from an EMBL/GenBank/DDBJ whole genome shotgun (WGS) entry which is preliminary data.</text>
</comment>
<dbReference type="GO" id="GO:0009159">
    <property type="term" value="P:deoxyribonucleoside monophosphate catabolic process"/>
    <property type="evidence" value="ECO:0007669"/>
    <property type="project" value="TreeGrafter"/>
</dbReference>
<sequence length="172" mass="18497">MTIRIYLAGPGVFYPDPIAHSQELKAICAQYGLEGVFPMDAGLDISNLNKHQAARAIYEANIELIDSCAGVMADMQAFRGPGMDGGTAFEMGYAVAKGLPVVGYNAQSTYLARTCDFYNGLERQGRNEVDPYGLTVEDFDLVDNLMMACGVQVIVRNAQNAAEVLSRLCAAG</sequence>
<dbReference type="PANTHER" id="PTHR15364">
    <property type="entry name" value="2'-DEOXYNUCLEOSIDE 5'-PHOSPHATE N-HYDROLASE 1"/>
    <property type="match status" value="1"/>
</dbReference>
<dbReference type="AlphaFoldDB" id="A0A917C2C5"/>
<organism evidence="1 2">
    <name type="scientific">Terasakiella brassicae</name>
    <dbReference type="NCBI Taxonomy" id="1634917"/>
    <lineage>
        <taxon>Bacteria</taxon>
        <taxon>Pseudomonadati</taxon>
        <taxon>Pseudomonadota</taxon>
        <taxon>Alphaproteobacteria</taxon>
        <taxon>Rhodospirillales</taxon>
        <taxon>Terasakiellaceae</taxon>
        <taxon>Terasakiella</taxon>
    </lineage>
</organism>
<dbReference type="Proteomes" id="UP000632498">
    <property type="component" value="Unassembled WGS sequence"/>
</dbReference>
<reference evidence="1" key="2">
    <citation type="submission" date="2020-09" db="EMBL/GenBank/DDBJ databases">
        <authorList>
            <person name="Sun Q."/>
            <person name="Zhou Y."/>
        </authorList>
    </citation>
    <scope>NUCLEOTIDE SEQUENCE</scope>
    <source>
        <strain evidence="1">CGMCC 1.15254</strain>
    </source>
</reference>
<dbReference type="GO" id="GO:0070694">
    <property type="term" value="F:5-hydroxymethyl-dUMP N-hydrolase activity"/>
    <property type="evidence" value="ECO:0007669"/>
    <property type="project" value="TreeGrafter"/>
</dbReference>
<accession>A0A917C2C5</accession>
<name>A0A917C2C5_9PROT</name>
<dbReference type="InterPro" id="IPR051239">
    <property type="entry name" value="2'-dNMP_N-hydrolase"/>
</dbReference>